<organism evidence="1 2">
    <name type="scientific">Sphingobacterium deserti</name>
    <dbReference type="NCBI Taxonomy" id="1229276"/>
    <lineage>
        <taxon>Bacteria</taxon>
        <taxon>Pseudomonadati</taxon>
        <taxon>Bacteroidota</taxon>
        <taxon>Sphingobacteriia</taxon>
        <taxon>Sphingobacteriales</taxon>
        <taxon>Sphingobacteriaceae</taxon>
        <taxon>Sphingobacterium</taxon>
    </lineage>
</organism>
<dbReference type="AlphaFoldDB" id="A0A0B8T3D7"/>
<dbReference type="EMBL" id="JJMU01000048">
    <property type="protein sequence ID" value="KGE13553.1"/>
    <property type="molecule type" value="Genomic_DNA"/>
</dbReference>
<dbReference type="PATRIC" id="fig|1229276.3.peg.2686"/>
<accession>A0A0B8T3D7</accession>
<keyword evidence="2" id="KW-1185">Reference proteome</keyword>
<dbReference type="RefSeq" id="WP_037500104.1">
    <property type="nucleotide sequence ID" value="NZ_JJMU01000048.1"/>
</dbReference>
<dbReference type="PROSITE" id="PS51257">
    <property type="entry name" value="PROKAR_LIPOPROTEIN"/>
    <property type="match status" value="1"/>
</dbReference>
<reference evidence="1 2" key="2">
    <citation type="journal article" date="2015" name="PLoS ONE">
        <title>Whole-Genome Optical Mapping and Finished Genome Sequence of Sphingobacterium deserti sp. nov., a New Species Isolated from the Western Desert of China.</title>
        <authorList>
            <person name="Teng C."/>
            <person name="Zhou Z."/>
            <person name="Molnar I."/>
            <person name="Li X."/>
            <person name="Tang R."/>
            <person name="Chen M."/>
            <person name="Wang L."/>
            <person name="Su S."/>
            <person name="Zhang W."/>
            <person name="Lin M."/>
        </authorList>
    </citation>
    <scope>NUCLEOTIDE SEQUENCE [LARGE SCALE GENOMIC DNA]</scope>
    <source>
        <strain evidence="2">ACCC05744</strain>
    </source>
</reference>
<protein>
    <recommendedName>
        <fullName evidence="3">Lipoprotein</fullName>
    </recommendedName>
</protein>
<sequence length="149" mass="17186">MKGLTYTILLIFFASLFFSSCKKLDGIGIAPGFDSGPHLFTHEIKDTILISKNNIKWSLDRITVDGIDDYILEKNNHLKYYRKEANPNSDSNLGEIYKIENNWFVIEKMDDKHIHVLLKENNVEKERTFTITCFAGNANTKITVIQKNK</sequence>
<comment type="caution">
    <text evidence="1">The sequence shown here is derived from an EMBL/GenBank/DDBJ whole genome shotgun (WGS) entry which is preliminary data.</text>
</comment>
<evidence type="ECO:0000313" key="2">
    <source>
        <dbReference type="Proteomes" id="UP000031802"/>
    </source>
</evidence>
<name>A0A0B8T3D7_9SPHI</name>
<reference evidence="2" key="1">
    <citation type="submission" date="2014-04" db="EMBL/GenBank/DDBJ databases">
        <title>Whole-Genome optical mapping and complete genome sequence of Sphingobacterium deserti sp. nov., a new spaces isolated from desert in the west of China.</title>
        <authorList>
            <person name="Teng C."/>
            <person name="Zhou Z."/>
            <person name="Li X."/>
            <person name="Chen M."/>
            <person name="Lin M."/>
            <person name="Wang L."/>
            <person name="Su S."/>
            <person name="Zhang C."/>
            <person name="Zhang W."/>
        </authorList>
    </citation>
    <scope>NUCLEOTIDE SEQUENCE [LARGE SCALE GENOMIC DNA]</scope>
    <source>
        <strain evidence="2">ACCC05744</strain>
    </source>
</reference>
<proteinExistence type="predicted"/>
<evidence type="ECO:0008006" key="3">
    <source>
        <dbReference type="Google" id="ProtNLM"/>
    </source>
</evidence>
<dbReference type="Proteomes" id="UP000031802">
    <property type="component" value="Unassembled WGS sequence"/>
</dbReference>
<dbReference type="OrthoDB" id="9847655at2"/>
<evidence type="ECO:0000313" key="1">
    <source>
        <dbReference type="EMBL" id="KGE13553.1"/>
    </source>
</evidence>
<gene>
    <name evidence="1" type="ORF">DI53_2614</name>
</gene>